<dbReference type="STRING" id="190974.SAMN05216439_0919"/>
<accession>A0A1H7GWX9</accession>
<dbReference type="InterPro" id="IPR006439">
    <property type="entry name" value="HAD-SF_hydro_IA"/>
</dbReference>
<dbReference type="SUPFAM" id="SSF56784">
    <property type="entry name" value="HAD-like"/>
    <property type="match status" value="1"/>
</dbReference>
<dbReference type="GO" id="GO:0008967">
    <property type="term" value="F:phosphoglycolate phosphatase activity"/>
    <property type="evidence" value="ECO:0007669"/>
    <property type="project" value="TreeGrafter"/>
</dbReference>
<dbReference type="SFLD" id="SFLDG01129">
    <property type="entry name" value="C1.5:_HAD__Beta-PGM__Phosphata"/>
    <property type="match status" value="1"/>
</dbReference>
<dbReference type="Gene3D" id="1.10.150.240">
    <property type="entry name" value="Putative phosphatase, domain 2"/>
    <property type="match status" value="1"/>
</dbReference>
<sequence length="214" mass="24332">MKKLAIFDFDGTIFNSITDVIICFNKALSTNDFPTLTYDEYVEILGGNIDELVSSCLKDNNTPQNMELVKNTYNTIYGKSNKENSLPFDGMHDVLLKLQEKGILLTINSNRNNDSIRTFVDKYYSDIDFQAIEGHNPVYPSKPSPFGINKILNQLNVSKKEALYIGDSSTDIKTTQNAEVDCIIVKWGYGNQNDYGNEYVLNVIEKPYDILNYF</sequence>
<dbReference type="NCBIfam" id="TIGR01549">
    <property type="entry name" value="HAD-SF-IA-v1"/>
    <property type="match status" value="1"/>
</dbReference>
<organism evidence="2 3">
    <name type="scientific">Methanobrevibacter gottschalkii</name>
    <dbReference type="NCBI Taxonomy" id="190974"/>
    <lineage>
        <taxon>Archaea</taxon>
        <taxon>Methanobacteriati</taxon>
        <taxon>Methanobacteriota</taxon>
        <taxon>Methanomada group</taxon>
        <taxon>Methanobacteria</taxon>
        <taxon>Methanobacteriales</taxon>
        <taxon>Methanobacteriaceae</taxon>
        <taxon>Methanobrevibacter</taxon>
    </lineage>
</organism>
<name>A0A1H7GWX9_9EURY</name>
<evidence type="ECO:0000313" key="3">
    <source>
        <dbReference type="Proteomes" id="UP000199506"/>
    </source>
</evidence>
<dbReference type="InterPro" id="IPR023214">
    <property type="entry name" value="HAD_sf"/>
</dbReference>
<dbReference type="Gene3D" id="3.40.50.1000">
    <property type="entry name" value="HAD superfamily/HAD-like"/>
    <property type="match status" value="1"/>
</dbReference>
<dbReference type="InterPro" id="IPR050155">
    <property type="entry name" value="HAD-like_hydrolase_sf"/>
</dbReference>
<gene>
    <name evidence="2" type="ORF">SAMN05216439_0919</name>
</gene>
<evidence type="ECO:0000256" key="1">
    <source>
        <dbReference type="ARBA" id="ARBA00007958"/>
    </source>
</evidence>
<comment type="similarity">
    <text evidence="1">Belongs to the HAD-like hydrolase superfamily.</text>
</comment>
<protein>
    <submittedName>
        <fullName evidence="2">Phosphoglycolate phosphatase</fullName>
    </submittedName>
</protein>
<dbReference type="Pfam" id="PF13419">
    <property type="entry name" value="HAD_2"/>
    <property type="match status" value="1"/>
</dbReference>
<dbReference type="EMBL" id="FOAK01000002">
    <property type="protein sequence ID" value="SEK42568.1"/>
    <property type="molecule type" value="Genomic_DNA"/>
</dbReference>
<dbReference type="GO" id="GO:0006281">
    <property type="term" value="P:DNA repair"/>
    <property type="evidence" value="ECO:0007669"/>
    <property type="project" value="TreeGrafter"/>
</dbReference>
<dbReference type="InterPro" id="IPR023198">
    <property type="entry name" value="PGP-like_dom2"/>
</dbReference>
<evidence type="ECO:0000313" key="2">
    <source>
        <dbReference type="EMBL" id="SEK42568.1"/>
    </source>
</evidence>
<dbReference type="AlphaFoldDB" id="A0A1H7GWX9"/>
<dbReference type="GO" id="GO:0005829">
    <property type="term" value="C:cytosol"/>
    <property type="evidence" value="ECO:0007669"/>
    <property type="project" value="TreeGrafter"/>
</dbReference>
<dbReference type="PANTHER" id="PTHR43434">
    <property type="entry name" value="PHOSPHOGLYCOLATE PHOSPHATASE"/>
    <property type="match status" value="1"/>
</dbReference>
<reference evidence="2 3" key="1">
    <citation type="submission" date="2016-10" db="EMBL/GenBank/DDBJ databases">
        <authorList>
            <person name="de Groot N.N."/>
        </authorList>
    </citation>
    <scope>NUCLEOTIDE SEQUENCE [LARGE SCALE GENOMIC DNA]</scope>
    <source>
        <strain evidence="2 3">DSM 11978</strain>
    </source>
</reference>
<dbReference type="InterPro" id="IPR036412">
    <property type="entry name" value="HAD-like_sf"/>
</dbReference>
<dbReference type="PANTHER" id="PTHR43434:SF1">
    <property type="entry name" value="PHOSPHOGLYCOLATE PHOSPHATASE"/>
    <property type="match status" value="1"/>
</dbReference>
<proteinExistence type="inferred from homology"/>
<dbReference type="OrthoDB" id="31229at2157"/>
<dbReference type="SFLD" id="SFLDS00003">
    <property type="entry name" value="Haloacid_Dehalogenase"/>
    <property type="match status" value="1"/>
</dbReference>
<dbReference type="InterPro" id="IPR041492">
    <property type="entry name" value="HAD_2"/>
</dbReference>
<dbReference type="Proteomes" id="UP000199506">
    <property type="component" value="Unassembled WGS sequence"/>
</dbReference>
<dbReference type="RefSeq" id="WP_069572641.1">
    <property type="nucleotide sequence ID" value="NZ_FOAK01000002.1"/>
</dbReference>